<dbReference type="Pfam" id="PF01243">
    <property type="entry name" value="PNPOx_N"/>
    <property type="match status" value="1"/>
</dbReference>
<sequence>MSYGFLDIAITPSVRAAQKAMGVDHIWQNFNGDRDFDRLTENEAAFIAARDSFYMASVSETGWPYVQHRGGPSGFLKVIDDRTLAFADYRGNRQYISTGNVAANDRVSLFLMDYAHRARLKIYAHVEEVALDADPELTMLVTDPNYRARIERIFRLRLESFDWNCPQHITPRFTEGEVNEAVRPLRERLAQLESENVELRARLATPGDTQ</sequence>
<keyword evidence="3" id="KW-1185">Reference proteome</keyword>
<dbReference type="HOGENOM" id="CLU_098597_0_0_5"/>
<dbReference type="KEGG" id="ngg:RG540_CH00740"/>
<dbReference type="PANTHER" id="PTHR42815">
    <property type="entry name" value="FAD-BINDING, PUTATIVE (AFU_ORTHOLOGUE AFUA_6G07600)-RELATED"/>
    <property type="match status" value="1"/>
</dbReference>
<name>A0A068SKS3_NEOGA</name>
<dbReference type="AlphaFoldDB" id="A0A068SKS3"/>
<evidence type="ECO:0000313" key="2">
    <source>
        <dbReference type="EMBL" id="CDN46271.1"/>
    </source>
</evidence>
<accession>A0A068SKS3</accession>
<dbReference type="InterPro" id="IPR012349">
    <property type="entry name" value="Split_barrel_FMN-bd"/>
</dbReference>
<proteinExistence type="predicted"/>
<dbReference type="PATRIC" id="fig|1028800.3.peg.75"/>
<dbReference type="EMBL" id="HG938353">
    <property type="protein sequence ID" value="CDN46271.1"/>
    <property type="molecule type" value="Genomic_DNA"/>
</dbReference>
<dbReference type="RefSeq" id="WP_038583459.1">
    <property type="nucleotide sequence ID" value="NZ_HG938353.1"/>
</dbReference>
<dbReference type="Gene3D" id="2.30.110.10">
    <property type="entry name" value="Electron Transport, Fmn-binding Protein, Chain A"/>
    <property type="match status" value="1"/>
</dbReference>
<dbReference type="OrthoDB" id="9786134at2"/>
<dbReference type="SUPFAM" id="SSF50475">
    <property type="entry name" value="FMN-binding split barrel"/>
    <property type="match status" value="1"/>
</dbReference>
<evidence type="ECO:0000313" key="3">
    <source>
        <dbReference type="Proteomes" id="UP000028181"/>
    </source>
</evidence>
<dbReference type="eggNOG" id="COG3576">
    <property type="taxonomic scope" value="Bacteria"/>
</dbReference>
<dbReference type="PANTHER" id="PTHR42815:SF2">
    <property type="entry name" value="FAD-BINDING, PUTATIVE (AFU_ORTHOLOGUE AFUA_6G07600)-RELATED"/>
    <property type="match status" value="1"/>
</dbReference>
<organism evidence="2 3">
    <name type="scientific">Neorhizobium galegae bv. orientalis str. HAMBI 540</name>
    <dbReference type="NCBI Taxonomy" id="1028800"/>
    <lineage>
        <taxon>Bacteria</taxon>
        <taxon>Pseudomonadati</taxon>
        <taxon>Pseudomonadota</taxon>
        <taxon>Alphaproteobacteria</taxon>
        <taxon>Hyphomicrobiales</taxon>
        <taxon>Rhizobiaceae</taxon>
        <taxon>Rhizobium/Agrobacterium group</taxon>
        <taxon>Neorhizobium</taxon>
    </lineage>
</organism>
<reference evidence="3" key="1">
    <citation type="journal article" date="2014" name="BMC Genomics">
        <title>Genome sequencing of two Neorhizobium galegae strains reveals a noeT gene responsible for the unusual acetylation of the nodulation factors.</title>
        <authorList>
            <person name="Osterman J."/>
            <person name="Marsh J."/>
            <person name="Laine P.K."/>
            <person name="Zeng Z."/>
            <person name="Alatalo E."/>
            <person name="Sullivan J.T."/>
            <person name="Young J.P."/>
            <person name="Thomas-Oates J."/>
            <person name="Paulin L."/>
            <person name="Lindstrom K."/>
        </authorList>
    </citation>
    <scope>NUCLEOTIDE SEQUENCE [LARGE SCALE GENOMIC DNA]</scope>
    <source>
        <strain evidence="3">HAMBI 540</strain>
    </source>
</reference>
<dbReference type="GeneID" id="24257161"/>
<evidence type="ECO:0000259" key="1">
    <source>
        <dbReference type="Pfam" id="PF01243"/>
    </source>
</evidence>
<dbReference type="Proteomes" id="UP000028181">
    <property type="component" value="Chromosome I"/>
</dbReference>
<gene>
    <name evidence="2" type="ORF">RG540_CH00740</name>
</gene>
<protein>
    <submittedName>
        <fullName evidence="2">Putative pyridoxine 5-phosphate oxidase</fullName>
    </submittedName>
</protein>
<dbReference type="InterPro" id="IPR011576">
    <property type="entry name" value="Pyridox_Oxase_N"/>
</dbReference>
<feature type="domain" description="Pyridoxamine 5'-phosphate oxidase N-terminal" evidence="1">
    <location>
        <begin position="39"/>
        <end position="140"/>
    </location>
</feature>